<gene>
    <name evidence="4" type="ORF">CBOVIS_LOCUS7399</name>
</gene>
<proteinExistence type="inferred from homology"/>
<evidence type="ECO:0000256" key="1">
    <source>
        <dbReference type="ARBA" id="ARBA00010343"/>
    </source>
</evidence>
<dbReference type="PANTHER" id="PTHR11426">
    <property type="entry name" value="HISTONE H3"/>
    <property type="match status" value="1"/>
</dbReference>
<reference evidence="4 5" key="1">
    <citation type="submission" date="2020-04" db="EMBL/GenBank/DDBJ databases">
        <authorList>
            <person name="Laetsch R D."/>
            <person name="Stevens L."/>
            <person name="Kumar S."/>
            <person name="Blaxter L. M."/>
        </authorList>
    </citation>
    <scope>NUCLEOTIDE SEQUENCE [LARGE SCALE GENOMIC DNA]</scope>
</reference>
<sequence>MSKNMKKKETYTAIRSFPFFAFTDQPEKPATSCPDQESEKIPKVCSSTAPPKSNRRKKCVVKRGYREKFIDDFRRTMNSTNLEIPKEPMKRLILEILHDINPELHIKANAVDQLHQLAEEYMTFEFAILGLLAFHGKRETLMLADVNMWNSIKTLIESRIDAKL</sequence>
<dbReference type="SUPFAM" id="SSF47113">
    <property type="entry name" value="Histone-fold"/>
    <property type="match status" value="1"/>
</dbReference>
<dbReference type="InterPro" id="IPR000164">
    <property type="entry name" value="Histone_H3/CENP-A"/>
</dbReference>
<dbReference type="Gene3D" id="1.10.20.10">
    <property type="entry name" value="Histone, subunit A"/>
    <property type="match status" value="1"/>
</dbReference>
<evidence type="ECO:0000259" key="3">
    <source>
        <dbReference type="Pfam" id="PF00125"/>
    </source>
</evidence>
<feature type="domain" description="Core Histone H2A/H2B/H3" evidence="3">
    <location>
        <begin position="74"/>
        <end position="147"/>
    </location>
</feature>
<evidence type="ECO:0000313" key="5">
    <source>
        <dbReference type="Proteomes" id="UP000494206"/>
    </source>
</evidence>
<protein>
    <recommendedName>
        <fullName evidence="3">Core Histone H2A/H2B/H3 domain-containing protein</fullName>
    </recommendedName>
</protein>
<comment type="similarity">
    <text evidence="1">Belongs to the histone H3 family.</text>
</comment>
<dbReference type="Proteomes" id="UP000494206">
    <property type="component" value="Unassembled WGS sequence"/>
</dbReference>
<dbReference type="GO" id="GO:0000786">
    <property type="term" value="C:nucleosome"/>
    <property type="evidence" value="ECO:0007669"/>
    <property type="project" value="InterPro"/>
</dbReference>
<evidence type="ECO:0000256" key="2">
    <source>
        <dbReference type="SAM" id="MobiDB-lite"/>
    </source>
</evidence>
<comment type="caution">
    <text evidence="4">The sequence shown here is derived from an EMBL/GenBank/DDBJ whole genome shotgun (WGS) entry which is preliminary data.</text>
</comment>
<dbReference type="GO" id="GO:0046982">
    <property type="term" value="F:protein heterodimerization activity"/>
    <property type="evidence" value="ECO:0007669"/>
    <property type="project" value="InterPro"/>
</dbReference>
<dbReference type="Pfam" id="PF00125">
    <property type="entry name" value="Histone"/>
    <property type="match status" value="1"/>
</dbReference>
<dbReference type="EMBL" id="CADEPM010000004">
    <property type="protein sequence ID" value="CAB3405171.1"/>
    <property type="molecule type" value="Genomic_DNA"/>
</dbReference>
<organism evidence="4 5">
    <name type="scientific">Caenorhabditis bovis</name>
    <dbReference type="NCBI Taxonomy" id="2654633"/>
    <lineage>
        <taxon>Eukaryota</taxon>
        <taxon>Metazoa</taxon>
        <taxon>Ecdysozoa</taxon>
        <taxon>Nematoda</taxon>
        <taxon>Chromadorea</taxon>
        <taxon>Rhabditida</taxon>
        <taxon>Rhabditina</taxon>
        <taxon>Rhabditomorpha</taxon>
        <taxon>Rhabditoidea</taxon>
        <taxon>Rhabditidae</taxon>
        <taxon>Peloderinae</taxon>
        <taxon>Caenorhabditis</taxon>
    </lineage>
</organism>
<dbReference type="GO" id="GO:0030527">
    <property type="term" value="F:structural constituent of chromatin"/>
    <property type="evidence" value="ECO:0007669"/>
    <property type="project" value="InterPro"/>
</dbReference>
<dbReference type="InterPro" id="IPR007125">
    <property type="entry name" value="H2A/H2B/H3"/>
</dbReference>
<name>A0A8S1EMV3_9PELO</name>
<feature type="region of interest" description="Disordered" evidence="2">
    <location>
        <begin position="25"/>
        <end position="53"/>
    </location>
</feature>
<keyword evidence="5" id="KW-1185">Reference proteome</keyword>
<dbReference type="SMART" id="SM00428">
    <property type="entry name" value="H3"/>
    <property type="match status" value="1"/>
</dbReference>
<evidence type="ECO:0000313" key="4">
    <source>
        <dbReference type="EMBL" id="CAB3405171.1"/>
    </source>
</evidence>
<dbReference type="GO" id="GO:0003677">
    <property type="term" value="F:DNA binding"/>
    <property type="evidence" value="ECO:0007669"/>
    <property type="project" value="InterPro"/>
</dbReference>
<accession>A0A8S1EMV3</accession>
<dbReference type="InterPro" id="IPR009072">
    <property type="entry name" value="Histone-fold"/>
</dbReference>
<dbReference type="AlphaFoldDB" id="A0A8S1EMV3"/>